<dbReference type="Proteomes" id="UP001652660">
    <property type="component" value="Chromosome 5e"/>
</dbReference>
<evidence type="ECO:0000313" key="2">
    <source>
        <dbReference type="Proteomes" id="UP001652660"/>
    </source>
</evidence>
<gene>
    <name evidence="3" type="primary">LOC140006832</name>
</gene>
<evidence type="ECO:0000313" key="3">
    <source>
        <dbReference type="RefSeq" id="XP_071905590.1"/>
    </source>
</evidence>
<dbReference type="GeneID" id="140006832"/>
<keyword evidence="2" id="KW-1185">Reference proteome</keyword>
<evidence type="ECO:0000259" key="1">
    <source>
        <dbReference type="Pfam" id="PF03372"/>
    </source>
</evidence>
<proteinExistence type="predicted"/>
<dbReference type="SUPFAM" id="SSF56219">
    <property type="entry name" value="DNase I-like"/>
    <property type="match status" value="1"/>
</dbReference>
<dbReference type="PANTHER" id="PTHR35218:SF9">
    <property type="entry name" value="ENDONUCLEASE_EXONUCLEASE_PHOSPHATASE DOMAIN-CONTAINING PROTEIN"/>
    <property type="match status" value="1"/>
</dbReference>
<dbReference type="Pfam" id="PF03372">
    <property type="entry name" value="Exo_endo_phos"/>
    <property type="match status" value="1"/>
</dbReference>
<sequence>MRALVWNCRGVGSPLTVPQLKELVQVHSPSLIFLSETKKKKTFINSVKQWVRFDELFVVDPMGLAGGLAVIWKRDIQVKSILFTSFTIELLIGDQGGSKDWWCVCAYTSSDDKIREQQWRVLERRTQIWGDCWALMGDLNDIKSNGEKWGGRIRPASSFETFTCFINRTGLIDIGFEGVPWTWCNNRDNEGEIKERIDRVLGTKQWCGNFGKAKVIHAETEASDHCALVLDLTPVDIPRKRRFAFDKRWIMQEGVGEVIKEAWGKEHQGSRLYRVQSKIKQVRMNLLHWSKNLNLNSKKQIEQIKKEIKEVRDR</sequence>
<dbReference type="RefSeq" id="XP_071905590.1">
    <property type="nucleotide sequence ID" value="XM_072049489.1"/>
</dbReference>
<organism evidence="2 3">
    <name type="scientific">Coffea arabica</name>
    <name type="common">Arabian coffee</name>
    <dbReference type="NCBI Taxonomy" id="13443"/>
    <lineage>
        <taxon>Eukaryota</taxon>
        <taxon>Viridiplantae</taxon>
        <taxon>Streptophyta</taxon>
        <taxon>Embryophyta</taxon>
        <taxon>Tracheophyta</taxon>
        <taxon>Spermatophyta</taxon>
        <taxon>Magnoliopsida</taxon>
        <taxon>eudicotyledons</taxon>
        <taxon>Gunneridae</taxon>
        <taxon>Pentapetalae</taxon>
        <taxon>asterids</taxon>
        <taxon>lamiids</taxon>
        <taxon>Gentianales</taxon>
        <taxon>Rubiaceae</taxon>
        <taxon>Ixoroideae</taxon>
        <taxon>Gardenieae complex</taxon>
        <taxon>Bertiereae - Coffeeae clade</taxon>
        <taxon>Coffeeae</taxon>
        <taxon>Coffea</taxon>
    </lineage>
</organism>
<dbReference type="InterPro" id="IPR036691">
    <property type="entry name" value="Endo/exonu/phosph_ase_sf"/>
</dbReference>
<accession>A0ABM4UE94</accession>
<feature type="domain" description="Endonuclease/exonuclease/phosphatase" evidence="1">
    <location>
        <begin position="5"/>
        <end position="225"/>
    </location>
</feature>
<dbReference type="InterPro" id="IPR005135">
    <property type="entry name" value="Endo/exonuclease/phosphatase"/>
</dbReference>
<dbReference type="Gene3D" id="3.60.10.10">
    <property type="entry name" value="Endonuclease/exonuclease/phosphatase"/>
    <property type="match status" value="1"/>
</dbReference>
<name>A0ABM4UE94_COFAR</name>
<reference evidence="3" key="1">
    <citation type="submission" date="2025-08" db="UniProtKB">
        <authorList>
            <consortium name="RefSeq"/>
        </authorList>
    </citation>
    <scope>IDENTIFICATION</scope>
    <source>
        <tissue evidence="3">Leaves</tissue>
    </source>
</reference>
<protein>
    <recommendedName>
        <fullName evidence="1">Endonuclease/exonuclease/phosphatase domain-containing protein</fullName>
    </recommendedName>
</protein>
<dbReference type="PANTHER" id="PTHR35218">
    <property type="entry name" value="RNASE H DOMAIN-CONTAINING PROTEIN"/>
    <property type="match status" value="1"/>
</dbReference>